<evidence type="ECO:0000313" key="2">
    <source>
        <dbReference type="Proteomes" id="UP000616151"/>
    </source>
</evidence>
<keyword evidence="2" id="KW-1185">Reference proteome</keyword>
<name>A0ACC5R9X8_9HYPH</name>
<dbReference type="EMBL" id="JAENHL010000008">
    <property type="protein sequence ID" value="MBK1869480.1"/>
    <property type="molecule type" value="Genomic_DNA"/>
</dbReference>
<reference evidence="1" key="1">
    <citation type="submission" date="2021-01" db="EMBL/GenBank/DDBJ databases">
        <authorList>
            <person name="Sun Q."/>
        </authorList>
    </citation>
    <scope>NUCLEOTIDE SEQUENCE</scope>
    <source>
        <strain evidence="1">YIM B02566</strain>
    </source>
</reference>
<proteinExistence type="predicted"/>
<organism evidence="1 2">
    <name type="scientific">Taklimakanibacter albus</name>
    <dbReference type="NCBI Taxonomy" id="2800327"/>
    <lineage>
        <taxon>Bacteria</taxon>
        <taxon>Pseudomonadati</taxon>
        <taxon>Pseudomonadota</taxon>
        <taxon>Alphaproteobacteria</taxon>
        <taxon>Hyphomicrobiales</taxon>
        <taxon>Aestuariivirgaceae</taxon>
        <taxon>Taklimakanibacter</taxon>
    </lineage>
</organism>
<sequence>MMRLSRPSAWVGIALAALLLGACSSSSTRIDDSTGPDVTAPPPTVPTGPMKAGEIMRVLSGNSFRYTRTGSRTGTTTFNSDGTFSYQESGKGEGTGIWQASDGSLCEAFNPTSFLPRGTRTECSPFSQTAQGGYKAGGTVFEPM</sequence>
<dbReference type="Proteomes" id="UP000616151">
    <property type="component" value="Unassembled WGS sequence"/>
</dbReference>
<evidence type="ECO:0000313" key="1">
    <source>
        <dbReference type="EMBL" id="MBK1869480.1"/>
    </source>
</evidence>
<protein>
    <submittedName>
        <fullName evidence="1">Uncharacterized protein</fullName>
    </submittedName>
</protein>
<accession>A0ACC5R9X8</accession>
<gene>
    <name evidence="1" type="ORF">JHL16_24180</name>
</gene>
<comment type="caution">
    <text evidence="1">The sequence shown here is derived from an EMBL/GenBank/DDBJ whole genome shotgun (WGS) entry which is preliminary data.</text>
</comment>